<sequence length="115" mass="13079">MIGVLSSVIEKYAEDSKERAATKMAQAALLYTRDSRQEEDFIRYYKEFSNKSFTVEVAHEFATREDADKWLVGGKAEHAQRVKIAGKGFMVVQLPGRLTFMSAPLPEELETDERS</sequence>
<name>A0ABY9XAF5_9BACT</name>
<protein>
    <submittedName>
        <fullName evidence="1">Uncharacterized protein</fullName>
    </submittedName>
</protein>
<accession>A0ABY9XAF5</accession>
<evidence type="ECO:0000313" key="1">
    <source>
        <dbReference type="EMBL" id="WNG52365.1"/>
    </source>
</evidence>
<gene>
    <name evidence="1" type="ORF">F0U60_13130</name>
</gene>
<reference evidence="1 2" key="1">
    <citation type="submission" date="2019-08" db="EMBL/GenBank/DDBJ databases">
        <title>Archangium and Cystobacter genomes.</title>
        <authorList>
            <person name="Chen I.-C.K."/>
            <person name="Wielgoss S."/>
        </authorList>
    </citation>
    <scope>NUCLEOTIDE SEQUENCE [LARGE SCALE GENOMIC DNA]</scope>
    <source>
        <strain evidence="1 2">Cbm 6</strain>
    </source>
</reference>
<proteinExistence type="predicted"/>
<dbReference type="EMBL" id="CP043494">
    <property type="protein sequence ID" value="WNG52365.1"/>
    <property type="molecule type" value="Genomic_DNA"/>
</dbReference>
<dbReference type="Proteomes" id="UP001611383">
    <property type="component" value="Chromosome"/>
</dbReference>
<organism evidence="1 2">
    <name type="scientific">Archangium minus</name>
    <dbReference type="NCBI Taxonomy" id="83450"/>
    <lineage>
        <taxon>Bacteria</taxon>
        <taxon>Pseudomonadati</taxon>
        <taxon>Myxococcota</taxon>
        <taxon>Myxococcia</taxon>
        <taxon>Myxococcales</taxon>
        <taxon>Cystobacterineae</taxon>
        <taxon>Archangiaceae</taxon>
        <taxon>Archangium</taxon>
    </lineage>
</organism>
<keyword evidence="2" id="KW-1185">Reference proteome</keyword>
<evidence type="ECO:0000313" key="2">
    <source>
        <dbReference type="Proteomes" id="UP001611383"/>
    </source>
</evidence>